<proteinExistence type="predicted"/>
<accession>A0A4Y7RE12</accession>
<dbReference type="InterPro" id="IPR041414">
    <property type="entry name" value="Raco-like_middle"/>
</dbReference>
<dbReference type="EC" id="1.14.13.7" evidence="2"/>
<keyword evidence="2" id="KW-0560">Oxidoreductase</keyword>
<dbReference type="InterPro" id="IPR001041">
    <property type="entry name" value="2Fe-2S_ferredoxin-type"/>
</dbReference>
<dbReference type="SUPFAM" id="SSF54292">
    <property type="entry name" value="2Fe-2S ferredoxin-like"/>
    <property type="match status" value="1"/>
</dbReference>
<name>A0A4Y7RE12_9FIRM</name>
<evidence type="ECO:0000259" key="1">
    <source>
        <dbReference type="PROSITE" id="PS51085"/>
    </source>
</evidence>
<dbReference type="Pfam" id="PF17650">
    <property type="entry name" value="RACo_linker"/>
    <property type="match status" value="1"/>
</dbReference>
<dbReference type="Gene3D" id="3.10.20.30">
    <property type="match status" value="1"/>
</dbReference>
<dbReference type="GO" id="GO:0018662">
    <property type="term" value="F:phenol 2-monooxygenase activity"/>
    <property type="evidence" value="ECO:0007669"/>
    <property type="project" value="UniProtKB-EC"/>
</dbReference>
<organism evidence="2 3">
    <name type="scientific">Pelotomaculum schinkii</name>
    <dbReference type="NCBI Taxonomy" id="78350"/>
    <lineage>
        <taxon>Bacteria</taxon>
        <taxon>Bacillati</taxon>
        <taxon>Bacillota</taxon>
        <taxon>Clostridia</taxon>
        <taxon>Eubacteriales</taxon>
        <taxon>Desulfotomaculaceae</taxon>
        <taxon>Pelotomaculum</taxon>
    </lineage>
</organism>
<feature type="domain" description="2Fe-2S ferredoxin-type" evidence="1">
    <location>
        <begin position="4"/>
        <end position="93"/>
    </location>
</feature>
<dbReference type="Gene3D" id="3.10.20.880">
    <property type="match status" value="1"/>
</dbReference>
<evidence type="ECO:0000313" key="3">
    <source>
        <dbReference type="Proteomes" id="UP000298324"/>
    </source>
</evidence>
<dbReference type="PANTHER" id="PTHR42895:SF2">
    <property type="entry name" value="IRON-SULFUR CLUSTER PROTEIN"/>
    <property type="match status" value="1"/>
</dbReference>
<dbReference type="InterPro" id="IPR012675">
    <property type="entry name" value="Beta-grasp_dom_sf"/>
</dbReference>
<evidence type="ECO:0000313" key="2">
    <source>
        <dbReference type="EMBL" id="TEB06980.1"/>
    </source>
</evidence>
<sequence length="646" mass="68721">MADYHVRILPDNKLITLSDEQNLLKAMTAAGIPLQASCGGRGTCGQCRVIIKEGQVCSSEAGTISQEEQRLGYVLACQSRPASDLVVEVPAGTKLGEHRVLLGEEQEARDARYGEDAEAFVLYGDNSYPAVELPVYRKIRLKIPQPTLDDPADDWGRLTRATRGETGIERLSVSLNVLRDLPRVLRDAGWDVSVALAEKDTWQGVEIAGVEPFPSGRKYYGLAVDIGTTTVAAELVDLETGRTGGARGSFNRQSVYGDDVISRIIHAEENPGGLEELQKAILETVNDLIKDLAGGLGIGQADIRAAVCAGNTAMTHLFLGIDPAYIRLEPYTPAANNIPAVQAGQAGLHIHPQAWVRFIPGTASYIGGDITAGVLATGMSEADTLTLFIDIGTNGEMVLGNNEWLISCACSAGPAFEGGGLRYGMRAMDGAIENVRITAGGSTVQYSTIGGGAPLGICGTGLIDCVAWLYRSGVIDRGGSFAPHTPSPRVRDAGGGKEFVLAWSGEAGGGSDISISEAEIKYILRSKAAVYAGIRSMLQMVGLPFEAIERVFIAGGFGRYINIREAINIGLLPDIPVQKYAYIGNSSLKGARLSLLSKSARDAAEKIAGKITYLELSAGNTFMEEFVSALFIPHTDLELFPTAARR</sequence>
<dbReference type="Gene3D" id="3.30.420.480">
    <property type="entry name" value="Domain of unknown function (DUF4445)"/>
    <property type="match status" value="1"/>
</dbReference>
<reference evidence="2 3" key="1">
    <citation type="journal article" date="2018" name="Environ. Microbiol.">
        <title>Novel energy conservation strategies and behaviour of Pelotomaculum schinkii driving syntrophic propionate catabolism.</title>
        <authorList>
            <person name="Hidalgo-Ahumada C.A.P."/>
            <person name="Nobu M.K."/>
            <person name="Narihiro T."/>
            <person name="Tamaki H."/>
            <person name="Liu W.T."/>
            <person name="Kamagata Y."/>
            <person name="Stams A.J.M."/>
            <person name="Imachi H."/>
            <person name="Sousa D.Z."/>
        </authorList>
    </citation>
    <scope>NUCLEOTIDE SEQUENCE [LARGE SCALE GENOMIC DNA]</scope>
    <source>
        <strain evidence="2 3">HH</strain>
    </source>
</reference>
<dbReference type="InterPro" id="IPR027980">
    <property type="entry name" value="RACo_C"/>
</dbReference>
<dbReference type="InterPro" id="IPR052911">
    <property type="entry name" value="Corrinoid_activation_enz"/>
</dbReference>
<dbReference type="PANTHER" id="PTHR42895">
    <property type="entry name" value="IRON-SULFUR CLUSTER-BINDING PROTEIN-RELATED"/>
    <property type="match status" value="1"/>
</dbReference>
<dbReference type="Pfam" id="PF14574">
    <property type="entry name" value="RACo_C_ter"/>
    <property type="match status" value="1"/>
</dbReference>
<dbReference type="Proteomes" id="UP000298324">
    <property type="component" value="Unassembled WGS sequence"/>
</dbReference>
<dbReference type="Pfam" id="PF00111">
    <property type="entry name" value="Fer2"/>
    <property type="match status" value="1"/>
</dbReference>
<comment type="caution">
    <text evidence="2">The sequence shown here is derived from an EMBL/GenBank/DDBJ whole genome shotgun (WGS) entry which is preliminary data.</text>
</comment>
<dbReference type="AlphaFoldDB" id="A0A4Y7RE12"/>
<dbReference type="Pfam" id="PF17651">
    <property type="entry name" value="Raco_middle"/>
    <property type="match status" value="1"/>
</dbReference>
<gene>
    <name evidence="2" type="primary">dmpP</name>
    <name evidence="2" type="ORF">Psch_00515</name>
</gene>
<dbReference type="InterPro" id="IPR036010">
    <property type="entry name" value="2Fe-2S_ferredoxin-like_sf"/>
</dbReference>
<dbReference type="PROSITE" id="PS51085">
    <property type="entry name" value="2FE2S_FER_2"/>
    <property type="match status" value="1"/>
</dbReference>
<dbReference type="InterPro" id="IPR042259">
    <property type="entry name" value="Raco-like_middle_sf"/>
</dbReference>
<protein>
    <submittedName>
        <fullName evidence="2">Phenol hydroxylase P5 protein</fullName>
        <ecNumber evidence="2">1.14.13.7</ecNumber>
    </submittedName>
</protein>
<dbReference type="CDD" id="cd00207">
    <property type="entry name" value="fer2"/>
    <property type="match status" value="1"/>
</dbReference>
<keyword evidence="3" id="KW-1185">Reference proteome</keyword>
<dbReference type="InterPro" id="IPR040506">
    <property type="entry name" value="RACo_linker"/>
</dbReference>
<dbReference type="EMBL" id="QFGA01000001">
    <property type="protein sequence ID" value="TEB06980.1"/>
    <property type="molecule type" value="Genomic_DNA"/>
</dbReference>
<dbReference type="RefSeq" id="WP_190239024.1">
    <property type="nucleotide sequence ID" value="NZ_QFGA01000001.1"/>
</dbReference>
<dbReference type="GO" id="GO:0051536">
    <property type="term" value="F:iron-sulfur cluster binding"/>
    <property type="evidence" value="ECO:0007669"/>
    <property type="project" value="InterPro"/>
</dbReference>